<feature type="compositionally biased region" description="Low complexity" evidence="1">
    <location>
        <begin position="44"/>
        <end position="64"/>
    </location>
</feature>
<organism evidence="2 3">
    <name type="scientific">Streptomyces autolyticus</name>
    <dbReference type="NCBI Taxonomy" id="75293"/>
    <lineage>
        <taxon>Bacteria</taxon>
        <taxon>Bacillati</taxon>
        <taxon>Actinomycetota</taxon>
        <taxon>Actinomycetes</taxon>
        <taxon>Kitasatosporales</taxon>
        <taxon>Streptomycetaceae</taxon>
        <taxon>Streptomyces</taxon>
    </lineage>
</organism>
<dbReference type="EMBL" id="CP019458">
    <property type="protein sequence ID" value="AQA16631.1"/>
    <property type="molecule type" value="Genomic_DNA"/>
</dbReference>
<evidence type="ECO:0000256" key="1">
    <source>
        <dbReference type="SAM" id="MobiDB-lite"/>
    </source>
</evidence>
<dbReference type="Proteomes" id="UP000187851">
    <property type="component" value="Chromosome"/>
</dbReference>
<feature type="compositionally biased region" description="Basic residues" evidence="1">
    <location>
        <begin position="20"/>
        <end position="32"/>
    </location>
</feature>
<feature type="region of interest" description="Disordered" evidence="1">
    <location>
        <begin position="20"/>
        <end position="104"/>
    </location>
</feature>
<evidence type="ECO:0000313" key="3">
    <source>
        <dbReference type="Proteomes" id="UP000187851"/>
    </source>
</evidence>
<accession>A0ABN4WKA8</accession>
<protein>
    <submittedName>
        <fullName evidence="2">Uncharacterized protein</fullName>
    </submittedName>
</protein>
<keyword evidence="3" id="KW-1185">Reference proteome</keyword>
<proteinExistence type="predicted"/>
<name>A0ABN4WKA8_9ACTN</name>
<sequence length="104" mass="10873">MSPARVRYGVDMGVFSRFRRSSRSHRVSKRTIRSSERAPEETPSAQDTQATADAATAEAESGTADGDEAARSGKESPAGEGAGIPRQQSAAEAADSETGESART</sequence>
<evidence type="ECO:0000313" key="2">
    <source>
        <dbReference type="EMBL" id="AQA16631.1"/>
    </source>
</evidence>
<reference evidence="2 3" key="1">
    <citation type="journal article" date="2017" name="J. Biotechnol.">
        <title>The complete genome sequence of Streptomyces autolyticus CGMCC 0516, the producer of geldanamycin, autolytimycin, reblastatin and elaiophylin.</title>
        <authorList>
            <person name="Yin M."/>
            <person name="Jiang M."/>
            <person name="Ren Z."/>
            <person name="Dong Y."/>
            <person name="Lu T."/>
        </authorList>
    </citation>
    <scope>NUCLEOTIDE SEQUENCE [LARGE SCALE GENOMIC DNA]</scope>
    <source>
        <strain evidence="2 3">CGMCC0516</strain>
    </source>
</reference>
<gene>
    <name evidence="2" type="ORF">BV401_32420</name>
</gene>